<evidence type="ECO:0000256" key="4">
    <source>
        <dbReference type="ARBA" id="ARBA00022519"/>
    </source>
</evidence>
<dbReference type="GO" id="GO:0015740">
    <property type="term" value="P:C4-dicarboxylate transport"/>
    <property type="evidence" value="ECO:0007669"/>
    <property type="project" value="TreeGrafter"/>
</dbReference>
<gene>
    <name evidence="11" type="ORF">DU505_14230</name>
</gene>
<dbReference type="PANTHER" id="PTHR35011">
    <property type="entry name" value="2,3-DIKETO-L-GULONATE TRAP TRANSPORTER SMALL PERMEASE PROTEIN YIAM"/>
    <property type="match status" value="1"/>
</dbReference>
<keyword evidence="12" id="KW-1185">Reference proteome</keyword>
<feature type="transmembrane region" description="Helical" evidence="9">
    <location>
        <begin position="102"/>
        <end position="122"/>
    </location>
</feature>
<dbReference type="Pfam" id="PF04290">
    <property type="entry name" value="DctQ"/>
    <property type="match status" value="1"/>
</dbReference>
<evidence type="ECO:0000259" key="10">
    <source>
        <dbReference type="Pfam" id="PF04290"/>
    </source>
</evidence>
<dbReference type="GO" id="GO:0022857">
    <property type="term" value="F:transmembrane transporter activity"/>
    <property type="evidence" value="ECO:0007669"/>
    <property type="project" value="UniProtKB-UniRule"/>
</dbReference>
<dbReference type="PANTHER" id="PTHR35011:SF2">
    <property type="entry name" value="2,3-DIKETO-L-GULONATE TRAP TRANSPORTER SMALL PERMEASE PROTEIN YIAM"/>
    <property type="match status" value="1"/>
</dbReference>
<dbReference type="GO" id="GO:0005886">
    <property type="term" value="C:plasma membrane"/>
    <property type="evidence" value="ECO:0007669"/>
    <property type="project" value="UniProtKB-SubCell"/>
</dbReference>
<evidence type="ECO:0000256" key="2">
    <source>
        <dbReference type="ARBA" id="ARBA00022448"/>
    </source>
</evidence>
<name>A0A368TW17_9GAMM</name>
<feature type="transmembrane region" description="Helical" evidence="9">
    <location>
        <begin position="64"/>
        <end position="81"/>
    </location>
</feature>
<evidence type="ECO:0000256" key="8">
    <source>
        <dbReference type="ARBA" id="ARBA00038436"/>
    </source>
</evidence>
<comment type="similarity">
    <text evidence="8 9">Belongs to the TRAP transporter small permease family.</text>
</comment>
<keyword evidence="6 9" id="KW-1133">Transmembrane helix</keyword>
<organism evidence="11 12">
    <name type="scientific">Billgrantia montanilacus</name>
    <dbReference type="NCBI Taxonomy" id="2282305"/>
    <lineage>
        <taxon>Bacteria</taxon>
        <taxon>Pseudomonadati</taxon>
        <taxon>Pseudomonadota</taxon>
        <taxon>Gammaproteobacteria</taxon>
        <taxon>Oceanospirillales</taxon>
        <taxon>Halomonadaceae</taxon>
        <taxon>Billgrantia</taxon>
    </lineage>
</organism>
<evidence type="ECO:0000256" key="3">
    <source>
        <dbReference type="ARBA" id="ARBA00022475"/>
    </source>
</evidence>
<comment type="function">
    <text evidence="9">Part of the tripartite ATP-independent periplasmic (TRAP) transport system.</text>
</comment>
<evidence type="ECO:0000256" key="1">
    <source>
        <dbReference type="ARBA" id="ARBA00004429"/>
    </source>
</evidence>
<keyword evidence="2 9" id="KW-0813">Transport</keyword>
<comment type="subcellular location">
    <subcellularLocation>
        <location evidence="1 9">Cell inner membrane</location>
        <topology evidence="1 9">Multi-pass membrane protein</topology>
    </subcellularLocation>
</comment>
<reference evidence="11 12" key="1">
    <citation type="submission" date="2018-07" db="EMBL/GenBank/DDBJ databases">
        <title>Halomonas montanilacus sp. nov., isolated from Lake Pengyan on Tibetan Plateau.</title>
        <authorList>
            <person name="Lu H."/>
            <person name="Xing P."/>
            <person name="Wu Q."/>
        </authorList>
    </citation>
    <scope>NUCLEOTIDE SEQUENCE [LARGE SCALE GENOMIC DNA]</scope>
    <source>
        <strain evidence="11 12">PYC7W</strain>
    </source>
</reference>
<accession>A0A368TW17</accession>
<dbReference type="Proteomes" id="UP000252405">
    <property type="component" value="Unassembled WGS sequence"/>
</dbReference>
<proteinExistence type="inferred from homology"/>
<evidence type="ECO:0000313" key="11">
    <source>
        <dbReference type="EMBL" id="RCV88437.1"/>
    </source>
</evidence>
<comment type="subunit">
    <text evidence="9">The complex comprises the extracytoplasmic solute receptor protein and the two transmembrane proteins.</text>
</comment>
<keyword evidence="7 9" id="KW-0472">Membrane</keyword>
<keyword evidence="5 9" id="KW-0812">Transmembrane</keyword>
<evidence type="ECO:0000256" key="7">
    <source>
        <dbReference type="ARBA" id="ARBA00023136"/>
    </source>
</evidence>
<dbReference type="EMBL" id="QPII01000010">
    <property type="protein sequence ID" value="RCV88437.1"/>
    <property type="molecule type" value="Genomic_DNA"/>
</dbReference>
<keyword evidence="4 9" id="KW-0997">Cell inner membrane</keyword>
<comment type="caution">
    <text evidence="11">The sequence shown here is derived from an EMBL/GenBank/DDBJ whole genome shotgun (WGS) entry which is preliminary data.</text>
</comment>
<dbReference type="InterPro" id="IPR007387">
    <property type="entry name" value="TRAP_DctQ"/>
</dbReference>
<keyword evidence="3" id="KW-1003">Cell membrane</keyword>
<feature type="transmembrane region" description="Helical" evidence="9">
    <location>
        <begin position="142"/>
        <end position="164"/>
    </location>
</feature>
<dbReference type="OrthoDB" id="9791324at2"/>
<dbReference type="AlphaFoldDB" id="A0A368TW17"/>
<dbReference type="RefSeq" id="WP_114479652.1">
    <property type="nucleotide sequence ID" value="NZ_QPII01000010.1"/>
</dbReference>
<feature type="domain" description="Tripartite ATP-independent periplasmic transporters DctQ component" evidence="10">
    <location>
        <begin position="39"/>
        <end position="166"/>
    </location>
</feature>
<feature type="transmembrane region" description="Helical" evidence="9">
    <location>
        <begin position="30"/>
        <end position="52"/>
    </location>
</feature>
<evidence type="ECO:0000256" key="5">
    <source>
        <dbReference type="ARBA" id="ARBA00022692"/>
    </source>
</evidence>
<evidence type="ECO:0000256" key="9">
    <source>
        <dbReference type="RuleBase" id="RU369079"/>
    </source>
</evidence>
<sequence>MADSNVSYTLRRFVQAVDLLAYWMDRALQAVLVVVMSSIFLLMFAQVLLRYVIHSPFAWIEEAAAYQLPILALWGAAVCIRHGSHLQVDLLLNALPRVLKRLFVIAIHLLIFYFALKVYQSGHALVELGRNELVTSRTFSLYWPRMTIVLGGAFIMVQAGVVVLKELAGLVGANPDDDEGSPSEK</sequence>
<evidence type="ECO:0000256" key="6">
    <source>
        <dbReference type="ARBA" id="ARBA00022989"/>
    </source>
</evidence>
<protein>
    <recommendedName>
        <fullName evidence="9">TRAP transporter small permease protein</fullName>
    </recommendedName>
</protein>
<dbReference type="InterPro" id="IPR055348">
    <property type="entry name" value="DctQ"/>
</dbReference>
<evidence type="ECO:0000313" key="12">
    <source>
        <dbReference type="Proteomes" id="UP000252405"/>
    </source>
</evidence>